<feature type="region of interest" description="Disordered" evidence="1">
    <location>
        <begin position="1"/>
        <end position="21"/>
    </location>
</feature>
<dbReference type="AlphaFoldDB" id="A0AAV6HZT5"/>
<dbReference type="Proteomes" id="UP000823749">
    <property type="component" value="Chromosome 13"/>
</dbReference>
<organism evidence="2 3">
    <name type="scientific">Rhododendron griersonianum</name>
    <dbReference type="NCBI Taxonomy" id="479676"/>
    <lineage>
        <taxon>Eukaryota</taxon>
        <taxon>Viridiplantae</taxon>
        <taxon>Streptophyta</taxon>
        <taxon>Embryophyta</taxon>
        <taxon>Tracheophyta</taxon>
        <taxon>Spermatophyta</taxon>
        <taxon>Magnoliopsida</taxon>
        <taxon>eudicotyledons</taxon>
        <taxon>Gunneridae</taxon>
        <taxon>Pentapetalae</taxon>
        <taxon>asterids</taxon>
        <taxon>Ericales</taxon>
        <taxon>Ericaceae</taxon>
        <taxon>Ericoideae</taxon>
        <taxon>Rhodoreae</taxon>
        <taxon>Rhododendron</taxon>
    </lineage>
</organism>
<dbReference type="EMBL" id="JACTNZ010000013">
    <property type="protein sequence ID" value="KAG5517541.1"/>
    <property type="molecule type" value="Genomic_DNA"/>
</dbReference>
<accession>A0AAV6HZT5</accession>
<dbReference type="Pfam" id="PF02325">
    <property type="entry name" value="CCB3_YggT"/>
    <property type="match status" value="1"/>
</dbReference>
<name>A0AAV6HZT5_9ERIC</name>
<evidence type="ECO:0000313" key="2">
    <source>
        <dbReference type="EMBL" id="KAG5517541.1"/>
    </source>
</evidence>
<evidence type="ECO:0000313" key="3">
    <source>
        <dbReference type="Proteomes" id="UP000823749"/>
    </source>
</evidence>
<evidence type="ECO:0008006" key="4">
    <source>
        <dbReference type="Google" id="ProtNLM"/>
    </source>
</evidence>
<dbReference type="GO" id="GO:0016020">
    <property type="term" value="C:membrane"/>
    <property type="evidence" value="ECO:0007669"/>
    <property type="project" value="InterPro"/>
</dbReference>
<dbReference type="InterPro" id="IPR003425">
    <property type="entry name" value="CCB3/YggT"/>
</dbReference>
<feature type="compositionally biased region" description="Low complexity" evidence="1">
    <location>
        <begin position="1"/>
        <end position="12"/>
    </location>
</feature>
<feature type="region of interest" description="Disordered" evidence="1">
    <location>
        <begin position="246"/>
        <end position="278"/>
    </location>
</feature>
<evidence type="ECO:0000256" key="1">
    <source>
        <dbReference type="SAM" id="MobiDB-lite"/>
    </source>
</evidence>
<gene>
    <name evidence="2" type="ORF">RHGRI_038066</name>
</gene>
<protein>
    <recommendedName>
        <fullName evidence="4">YGGT family protein</fullName>
    </recommendedName>
</protein>
<keyword evidence="3" id="KW-1185">Reference proteome</keyword>
<feature type="compositionally biased region" description="Basic residues" evidence="1">
    <location>
        <begin position="261"/>
        <end position="271"/>
    </location>
</feature>
<comment type="caution">
    <text evidence="2">The sequence shown here is derived from an EMBL/GenBank/DDBJ whole genome shotgun (WGS) entry which is preliminary data.</text>
</comment>
<proteinExistence type="predicted"/>
<dbReference type="GO" id="GO:0010020">
    <property type="term" value="P:chloroplast fission"/>
    <property type="evidence" value="ECO:0007669"/>
    <property type="project" value="TreeGrafter"/>
</dbReference>
<dbReference type="PANTHER" id="PTHR33219">
    <property type="entry name" value="YLMG HOMOLOG PROTEIN 2, CHLOROPLASTIC"/>
    <property type="match status" value="1"/>
</dbReference>
<sequence>MAASASSSSSSSLLVHQSDDSLPGTQKTLVATKLLSNALLLSSSSCSSSSSFRHFTPLLLLNQQPSYPKFNVHVPAHVAVAERLFRDFHKSVVSAADGCLGFVQSFASKSPLFDKLLSLPSRFRNFSQIHQKNYRNLNCLSKHNFGAILPGDSVAGLVVANGILNFLNIYNTLLVVRLVLTWFPNSPPAIVSPLSTLCDPYLNIFRGIIPPLGGTLDLSPILAFLVLNAFTSTASALPAELPSAGISQEFPPSNPDTSHQKWMRRLNGSRRKGSDSGH</sequence>
<dbReference type="PANTHER" id="PTHR33219:SF14">
    <property type="entry name" value="PROTEIN COFACTOR ASSEMBLY OF COMPLEX C SUBUNIT B CCB3, CHLOROPLASTIC-RELATED"/>
    <property type="match status" value="1"/>
</dbReference>
<reference evidence="2 3" key="1">
    <citation type="submission" date="2020-08" db="EMBL/GenBank/DDBJ databases">
        <title>Plant Genome Project.</title>
        <authorList>
            <person name="Zhang R.-G."/>
        </authorList>
    </citation>
    <scope>NUCLEOTIDE SEQUENCE [LARGE SCALE GENOMIC DNA]</scope>
    <source>
        <strain evidence="2">WSP0</strain>
        <tissue evidence="2">Leaf</tissue>
    </source>
</reference>